<evidence type="ECO:0000259" key="1">
    <source>
        <dbReference type="PROSITE" id="PS51500"/>
    </source>
</evidence>
<feature type="domain" description="Sin" evidence="1">
    <location>
        <begin position="1"/>
        <end position="37"/>
    </location>
</feature>
<dbReference type="Pfam" id="PF08671">
    <property type="entry name" value="SinI"/>
    <property type="match status" value="1"/>
</dbReference>
<gene>
    <name evidence="2" type="ORF">J1TS3_37300</name>
</gene>
<dbReference type="InterPro" id="IPR036281">
    <property type="entry name" value="SinR/SinI_dimer_dom_sf"/>
</dbReference>
<name>A0ABQ4KC36_9BACI</name>
<keyword evidence="3" id="KW-1185">Reference proteome</keyword>
<reference evidence="2 3" key="1">
    <citation type="submission" date="2021-03" db="EMBL/GenBank/DDBJ databases">
        <title>Antimicrobial resistance genes in bacteria isolated from Japanese honey, and their potential for conferring macrolide and lincosamide resistance in the American foulbrood pathogen Paenibacillus larvae.</title>
        <authorList>
            <person name="Okamoto M."/>
            <person name="Kumagai M."/>
            <person name="Kanamori H."/>
            <person name="Takamatsu D."/>
        </authorList>
    </citation>
    <scope>NUCLEOTIDE SEQUENCE [LARGE SCALE GENOMIC DNA]</scope>
    <source>
        <strain evidence="2 3">J1TS3</strain>
    </source>
</reference>
<evidence type="ECO:0000313" key="2">
    <source>
        <dbReference type="EMBL" id="GIN22596.1"/>
    </source>
</evidence>
<protein>
    <recommendedName>
        <fullName evidence="1">Sin domain-containing protein</fullName>
    </recommendedName>
</protein>
<evidence type="ECO:0000313" key="3">
    <source>
        <dbReference type="Proteomes" id="UP000680279"/>
    </source>
</evidence>
<dbReference type="Proteomes" id="UP000680279">
    <property type="component" value="Unassembled WGS sequence"/>
</dbReference>
<dbReference type="InterPro" id="IPR010981">
    <property type="entry name" value="SinR/SinI_dimer_dom"/>
</dbReference>
<organism evidence="2 3">
    <name type="scientific">Siminovitchia fordii</name>
    <dbReference type="NCBI Taxonomy" id="254759"/>
    <lineage>
        <taxon>Bacteria</taxon>
        <taxon>Bacillati</taxon>
        <taxon>Bacillota</taxon>
        <taxon>Bacilli</taxon>
        <taxon>Bacillales</taxon>
        <taxon>Bacillaceae</taxon>
        <taxon>Siminovitchia</taxon>
    </lineage>
</organism>
<proteinExistence type="predicted"/>
<accession>A0ABQ4KC36</accession>
<dbReference type="PROSITE" id="PS51500">
    <property type="entry name" value="SIN"/>
    <property type="match status" value="1"/>
</dbReference>
<dbReference type="EMBL" id="BOQT01000018">
    <property type="protein sequence ID" value="GIN22596.1"/>
    <property type="molecule type" value="Genomic_DNA"/>
</dbReference>
<comment type="caution">
    <text evidence="2">The sequence shown here is derived from an EMBL/GenBank/DDBJ whole genome shotgun (WGS) entry which is preliminary data.</text>
</comment>
<dbReference type="SUPFAM" id="SSF47406">
    <property type="entry name" value="SinR repressor dimerisation domain-like"/>
    <property type="match status" value="1"/>
</dbReference>
<dbReference type="RefSeq" id="WP_212963712.1">
    <property type="nucleotide sequence ID" value="NZ_BOQT01000018.1"/>
</dbReference>
<sequence>MGDQREELDQEWYELIEAAKKLGLSVEDVRRFLISEKESNDKEKG</sequence>